<reference evidence="12 13" key="2">
    <citation type="journal article" date="2022" name="Mol. Biol. Evol.">
        <title>Comparative Genomics Reveals Insights into the Divergent Evolution of Astigmatic Mites and Household Pest Adaptations.</title>
        <authorList>
            <person name="Xiong Q."/>
            <person name="Wan A.T."/>
            <person name="Liu X."/>
            <person name="Fung C.S."/>
            <person name="Xiao X."/>
            <person name="Malainual N."/>
            <person name="Hou J."/>
            <person name="Wang L."/>
            <person name="Wang M."/>
            <person name="Yang K.Y."/>
            <person name="Cui Y."/>
            <person name="Leung E.L."/>
            <person name="Nong W."/>
            <person name="Shin S.K."/>
            <person name="Au S.W."/>
            <person name="Jeong K.Y."/>
            <person name="Chew F.T."/>
            <person name="Hui J.H."/>
            <person name="Leung T.F."/>
            <person name="Tungtrongchitr A."/>
            <person name="Zhong N."/>
            <person name="Liu Z."/>
            <person name="Tsui S.K."/>
        </authorList>
    </citation>
    <scope>NUCLEOTIDE SEQUENCE [LARGE SCALE GENOMIC DNA]</scope>
    <source>
        <strain evidence="12">Derp</strain>
    </source>
</reference>
<feature type="compositionally biased region" description="Low complexity" evidence="10">
    <location>
        <begin position="172"/>
        <end position="189"/>
    </location>
</feature>
<feature type="compositionally biased region" description="Basic residues" evidence="10">
    <location>
        <begin position="9"/>
        <end position="23"/>
    </location>
</feature>
<dbReference type="PROSITE" id="PS50071">
    <property type="entry name" value="HOMEOBOX_2"/>
    <property type="match status" value="1"/>
</dbReference>
<evidence type="ECO:0000256" key="8">
    <source>
        <dbReference type="PROSITE-ProRule" id="PRU00108"/>
    </source>
</evidence>
<dbReference type="InterPro" id="IPR001356">
    <property type="entry name" value="HD"/>
</dbReference>
<evidence type="ECO:0000256" key="6">
    <source>
        <dbReference type="ARBA" id="ARBA00023242"/>
    </source>
</evidence>
<evidence type="ECO:0000256" key="9">
    <source>
        <dbReference type="RuleBase" id="RU000682"/>
    </source>
</evidence>
<dbReference type="InterPro" id="IPR009057">
    <property type="entry name" value="Homeodomain-like_sf"/>
</dbReference>
<gene>
    <name evidence="12" type="primary">HMX3</name>
    <name evidence="12" type="ORF">DERP_011297</name>
</gene>
<feature type="compositionally biased region" description="Low complexity" evidence="10">
    <location>
        <begin position="498"/>
        <end position="507"/>
    </location>
</feature>
<feature type="region of interest" description="Disordered" evidence="10">
    <location>
        <begin position="493"/>
        <end position="516"/>
    </location>
</feature>
<organism evidence="12 13">
    <name type="scientific">Dermatophagoides pteronyssinus</name>
    <name type="common">European house dust mite</name>
    <dbReference type="NCBI Taxonomy" id="6956"/>
    <lineage>
        <taxon>Eukaryota</taxon>
        <taxon>Metazoa</taxon>
        <taxon>Ecdysozoa</taxon>
        <taxon>Arthropoda</taxon>
        <taxon>Chelicerata</taxon>
        <taxon>Arachnida</taxon>
        <taxon>Acari</taxon>
        <taxon>Acariformes</taxon>
        <taxon>Sarcoptiformes</taxon>
        <taxon>Astigmata</taxon>
        <taxon>Psoroptidia</taxon>
        <taxon>Analgoidea</taxon>
        <taxon>Pyroglyphidae</taxon>
        <taxon>Dermatophagoidinae</taxon>
        <taxon>Dermatophagoides</taxon>
    </lineage>
</organism>
<dbReference type="PANTHER" id="PTHR46110:SF3">
    <property type="entry name" value="HOMEOBOX PROTEIN HMX"/>
    <property type="match status" value="1"/>
</dbReference>
<dbReference type="Gene3D" id="1.10.10.60">
    <property type="entry name" value="Homeodomain-like"/>
    <property type="match status" value="1"/>
</dbReference>
<name>A0ABQ8J7T3_DERPT</name>
<dbReference type="InterPro" id="IPR017970">
    <property type="entry name" value="Homeobox_CS"/>
</dbReference>
<feature type="region of interest" description="Disordered" evidence="10">
    <location>
        <begin position="303"/>
        <end position="338"/>
    </location>
</feature>
<dbReference type="SMART" id="SM00389">
    <property type="entry name" value="HOX"/>
    <property type="match status" value="1"/>
</dbReference>
<accession>A0ABQ8J7T3</accession>
<keyword evidence="13" id="KW-1185">Reference proteome</keyword>
<dbReference type="Proteomes" id="UP000887458">
    <property type="component" value="Unassembled WGS sequence"/>
</dbReference>
<keyword evidence="2" id="KW-0805">Transcription regulation</keyword>
<proteinExistence type="inferred from homology"/>
<feature type="compositionally biased region" description="Low complexity" evidence="10">
    <location>
        <begin position="320"/>
        <end position="334"/>
    </location>
</feature>
<keyword evidence="4 8" id="KW-0371">Homeobox</keyword>
<evidence type="ECO:0000256" key="4">
    <source>
        <dbReference type="ARBA" id="ARBA00023155"/>
    </source>
</evidence>
<feature type="domain" description="Homeobox" evidence="11">
    <location>
        <begin position="409"/>
        <end position="469"/>
    </location>
</feature>
<dbReference type="PRINTS" id="PR00024">
    <property type="entry name" value="HOMEOBOX"/>
</dbReference>
<protein>
    <submittedName>
        <fullName evidence="12">Homeobox protein hmx3</fullName>
    </submittedName>
</protein>
<dbReference type="EMBL" id="NJHN03000063">
    <property type="protein sequence ID" value="KAH9418435.1"/>
    <property type="molecule type" value="Genomic_DNA"/>
</dbReference>
<keyword evidence="6 8" id="KW-0539">Nucleus</keyword>
<keyword evidence="5" id="KW-0804">Transcription</keyword>
<evidence type="ECO:0000256" key="5">
    <source>
        <dbReference type="ARBA" id="ARBA00023163"/>
    </source>
</evidence>
<dbReference type="PROSITE" id="PS00027">
    <property type="entry name" value="HOMEOBOX_1"/>
    <property type="match status" value="1"/>
</dbReference>
<feature type="region of interest" description="Disordered" evidence="10">
    <location>
        <begin position="1"/>
        <end position="25"/>
    </location>
</feature>
<dbReference type="GO" id="GO:0003677">
    <property type="term" value="F:DNA binding"/>
    <property type="evidence" value="ECO:0007669"/>
    <property type="project" value="UniProtKB-KW"/>
</dbReference>
<feature type="region of interest" description="Disordered" evidence="10">
    <location>
        <begin position="172"/>
        <end position="192"/>
    </location>
</feature>
<evidence type="ECO:0000256" key="2">
    <source>
        <dbReference type="ARBA" id="ARBA00023015"/>
    </source>
</evidence>
<sequence>MAIIDKNGDHHHHHRHHNRHQQRQRYQNNHLQHNNHQPIETLTSTKSNQELNTLDSLNITIANKTITTTTTSLLNHHSTTSPFHHLTDMMNYNGHQHGSQTPTNSINHNHHLDQMDLWNLKNRDNDNHESSSSSTSSLLLSNTTDSSTMAKSIATTKSNNQCQTINNKSIDSQQNGQLQQQQSNSSNDNKNQRLNFSISNILSKENHNNLVNNLRDNLLAANPIYSRPTNQLSFDPMTSLLSAHFLSNYPLSMSSPLSTLNEQQKSQLLPSMLFANANANAAAAAISLFASTKESKEDHFLQKLNRDSNNKRDCSDKSDSPSLFSSSNPGSPFGENAGNGNVSLNKCSIITNDSRQQEIELEDDIDYNDSDTCSEKDSPIQRNCLFNNNGSLDKSSTNDLNNINNMTNKRKKKTRTVFTRSQVFQLESTFDMKRYLSSSERAGLAASLHLTETQVKIWFQNRRNKWKRQLAAELEAANMAQRMRAVPILYHQQSDGRPTTTSPTPKTNNFVSTHTGADSNSIQALTSYYYSSAHGNGGNSNGNFSISNSMAAAAAAAAAAAVVVSSSSSSSSSSHLTTTASSSTSAISINNSSSSTPTSNSIHRSVTISGLV</sequence>
<dbReference type="CDD" id="cd00086">
    <property type="entry name" value="homeodomain"/>
    <property type="match status" value="1"/>
</dbReference>
<comment type="subcellular location">
    <subcellularLocation>
        <location evidence="1 8 9">Nucleus</location>
    </subcellularLocation>
</comment>
<evidence type="ECO:0000313" key="13">
    <source>
        <dbReference type="Proteomes" id="UP000887458"/>
    </source>
</evidence>
<feature type="compositionally biased region" description="Polar residues" evidence="10">
    <location>
        <begin position="603"/>
        <end position="612"/>
    </location>
</feature>
<evidence type="ECO:0000256" key="3">
    <source>
        <dbReference type="ARBA" id="ARBA00023125"/>
    </source>
</evidence>
<feature type="DNA-binding region" description="Homeobox" evidence="8">
    <location>
        <begin position="411"/>
        <end position="470"/>
    </location>
</feature>
<evidence type="ECO:0000259" key="11">
    <source>
        <dbReference type="PROSITE" id="PS50071"/>
    </source>
</evidence>
<dbReference type="InterPro" id="IPR051300">
    <property type="entry name" value="HMX_Homeobox_TF"/>
</dbReference>
<evidence type="ECO:0000256" key="1">
    <source>
        <dbReference type="ARBA" id="ARBA00004123"/>
    </source>
</evidence>
<reference evidence="12 13" key="1">
    <citation type="journal article" date="2018" name="J. Allergy Clin. Immunol.">
        <title>High-quality assembly of Dermatophagoides pteronyssinus genome and transcriptome reveals a wide range of novel allergens.</title>
        <authorList>
            <person name="Liu X.Y."/>
            <person name="Yang K.Y."/>
            <person name="Wang M.Q."/>
            <person name="Kwok J.S."/>
            <person name="Zeng X."/>
            <person name="Yang Z."/>
            <person name="Xiao X.J."/>
            <person name="Lau C.P."/>
            <person name="Li Y."/>
            <person name="Huang Z.M."/>
            <person name="Ba J.G."/>
            <person name="Yim A.K."/>
            <person name="Ouyang C.Y."/>
            <person name="Ngai S.M."/>
            <person name="Chan T.F."/>
            <person name="Leung E.L."/>
            <person name="Liu L."/>
            <person name="Liu Z.G."/>
            <person name="Tsui S.K."/>
        </authorList>
    </citation>
    <scope>NUCLEOTIDE SEQUENCE [LARGE SCALE GENOMIC DNA]</scope>
    <source>
        <strain evidence="12">Derp</strain>
    </source>
</reference>
<feature type="compositionally biased region" description="Low complexity" evidence="10">
    <location>
        <begin position="130"/>
        <end position="143"/>
    </location>
</feature>
<feature type="region of interest" description="Disordered" evidence="10">
    <location>
        <begin position="121"/>
        <end position="143"/>
    </location>
</feature>
<feature type="compositionally biased region" description="Basic and acidic residues" evidence="10">
    <location>
        <begin position="303"/>
        <end position="319"/>
    </location>
</feature>
<evidence type="ECO:0000256" key="7">
    <source>
        <dbReference type="ARBA" id="ARBA00038165"/>
    </source>
</evidence>
<feature type="compositionally biased region" description="Low complexity" evidence="10">
    <location>
        <begin position="568"/>
        <end position="602"/>
    </location>
</feature>
<dbReference type="InterPro" id="IPR020479">
    <property type="entry name" value="HD_metazoa"/>
</dbReference>
<dbReference type="SUPFAM" id="SSF46689">
    <property type="entry name" value="Homeodomain-like"/>
    <property type="match status" value="1"/>
</dbReference>
<comment type="similarity">
    <text evidence="7">Belongs to the HMX homeobox family.</text>
</comment>
<evidence type="ECO:0000313" key="12">
    <source>
        <dbReference type="EMBL" id="KAH9418435.1"/>
    </source>
</evidence>
<keyword evidence="3 8" id="KW-0238">DNA-binding</keyword>
<feature type="region of interest" description="Disordered" evidence="10">
    <location>
        <begin position="568"/>
        <end position="612"/>
    </location>
</feature>
<dbReference type="Pfam" id="PF00046">
    <property type="entry name" value="Homeodomain"/>
    <property type="match status" value="1"/>
</dbReference>
<evidence type="ECO:0000256" key="10">
    <source>
        <dbReference type="SAM" id="MobiDB-lite"/>
    </source>
</evidence>
<dbReference type="PANTHER" id="PTHR46110">
    <property type="entry name" value="HOMEOBOX PROTEIN HMX"/>
    <property type="match status" value="1"/>
</dbReference>
<comment type="caution">
    <text evidence="12">The sequence shown here is derived from an EMBL/GenBank/DDBJ whole genome shotgun (WGS) entry which is preliminary data.</text>
</comment>